<dbReference type="Pfam" id="PF00753">
    <property type="entry name" value="Lactamase_B"/>
    <property type="match status" value="1"/>
</dbReference>
<evidence type="ECO:0000256" key="6">
    <source>
        <dbReference type="ARBA" id="ARBA00066568"/>
    </source>
</evidence>
<evidence type="ECO:0000313" key="12">
    <source>
        <dbReference type="EMBL" id="MWL03836.1"/>
    </source>
</evidence>
<evidence type="ECO:0000256" key="8">
    <source>
        <dbReference type="ARBA" id="ARBA00075789"/>
    </source>
</evidence>
<dbReference type="Proteomes" id="UP000430081">
    <property type="component" value="Unassembled WGS sequence"/>
</dbReference>
<reference evidence="13 14" key="1">
    <citation type="submission" date="2019-12" db="EMBL/GenBank/DDBJ databases">
        <title>Enteriobacteria Tanzani isolates_10432.</title>
        <authorList>
            <person name="Subbiah M."/>
            <person name="Call D."/>
        </authorList>
    </citation>
    <scope>NUCLEOTIDE SEQUENCE [LARGE SCALE GENOMIC DNA]</scope>
    <source>
        <strain evidence="12 13">10432wG7</strain>
        <strain evidence="11 14">10432wG8</strain>
    </source>
</reference>
<dbReference type="Gene3D" id="1.25.40.880">
    <property type="entry name" value="Alkyl sulfatase, dimerisation domain"/>
    <property type="match status" value="1"/>
</dbReference>
<dbReference type="FunFam" id="1.25.40.880:FF:000001">
    <property type="entry name" value="SDS hydrolase SdsA1"/>
    <property type="match status" value="1"/>
</dbReference>
<dbReference type="GO" id="GO:0018909">
    <property type="term" value="P:dodecyl sulfate metabolic process"/>
    <property type="evidence" value="ECO:0007669"/>
    <property type="project" value="InterPro"/>
</dbReference>
<dbReference type="InterPro" id="IPR036527">
    <property type="entry name" value="SCP2_sterol-bd_dom_sf"/>
</dbReference>
<dbReference type="SMART" id="SM00849">
    <property type="entry name" value="Lactamase_B"/>
    <property type="match status" value="1"/>
</dbReference>
<dbReference type="PANTHER" id="PTHR43223">
    <property type="entry name" value="ALKYL/ARYL-SULFATASE"/>
    <property type="match status" value="1"/>
</dbReference>
<evidence type="ECO:0000256" key="5">
    <source>
        <dbReference type="ARBA" id="ARBA00033751"/>
    </source>
</evidence>
<dbReference type="InterPro" id="IPR029228">
    <property type="entry name" value="Alkyl_sulf_dimr"/>
</dbReference>
<dbReference type="SUPFAM" id="SSF55718">
    <property type="entry name" value="SCP-like"/>
    <property type="match status" value="1"/>
</dbReference>
<dbReference type="InterPro" id="IPR029229">
    <property type="entry name" value="Alkyl_sulf_C"/>
</dbReference>
<dbReference type="GO" id="GO:0030288">
    <property type="term" value="C:outer membrane-bounded periplasmic space"/>
    <property type="evidence" value="ECO:0007669"/>
    <property type="project" value="TreeGrafter"/>
</dbReference>
<dbReference type="EMBL" id="WTMQ01000003">
    <property type="protein sequence ID" value="MWL03836.1"/>
    <property type="molecule type" value="Genomic_DNA"/>
</dbReference>
<dbReference type="Gene3D" id="3.60.15.30">
    <property type="entry name" value="Metallo-beta-lactamase domain"/>
    <property type="match status" value="1"/>
</dbReference>
<dbReference type="GO" id="GO:0046872">
    <property type="term" value="F:metal ion binding"/>
    <property type="evidence" value="ECO:0007669"/>
    <property type="project" value="UniProtKB-KW"/>
</dbReference>
<keyword evidence="3 12" id="KW-0378">Hydrolase</keyword>
<dbReference type="Gene3D" id="3.30.1050.10">
    <property type="entry name" value="SCP2 sterol-binding domain"/>
    <property type="match status" value="1"/>
</dbReference>
<dbReference type="InterPro" id="IPR052195">
    <property type="entry name" value="Bact_Alkyl/Aryl-Sulfatase"/>
</dbReference>
<dbReference type="EMBL" id="WTML01000136">
    <property type="protein sequence ID" value="MWK99828.1"/>
    <property type="molecule type" value="Genomic_DNA"/>
</dbReference>
<sequence length="659" mass="73188">MNGKFRLTKTCLAISATLGLLISSAYAAEQPKEATSFTKSVNQQYQQTLPFNDRQDFEDAQRGFIAPLLNHGELKSPDGKVIYRAEDYKFDLNAPAPDTVNPSFWRQSQINGISGLFKVTDRMYQVRSQDISNITFIEGDTGIIVVDPLVTPPAAEAALDLYFQHRPKKPIVAVIYTHSHTDHYGGVKGLVTEEEVKSGKVQIIAPAGFMEEAISENVLAGNIMNRRVFYSYGLLLPHNAQGNIGNGLGVTIAAGAPTIIAPTLSIVKTGEKRIIDGLEFDFLMAPGSEAPAEMHFYIPALKALCTAENATHTLHNFYTLRGAKTRDVSKWTQYLNQTLDMWGNQAEVLFMPHTWPVWGNKKINDYVGKYRDTIKYIHDQTLHLANQGYTMNEIGNMVKLPPALENNWASRGYYGSVSHNARAVYNYYLGYFDGNPANLNPYGQAEMGKRYVKALGGSAHAINLARDAYNQGDYRWAAELLKQVISADPGDQVAKNLQADTFEQLGYQAESATWRGFYLTGAQELRNGVHKLDHGSSNSPDTIKGMTVEMLFDYMAVRLDSAKAEGKDISLNFNLNNGDNLNLTLNDSVLNYRQTLQQKADTSFYMSRSDLHDVLTGQAKMPDLIAAKKVKVIGNAKNLDEIISCLDTFDLWTNVVTPN</sequence>
<feature type="signal peptide" evidence="9">
    <location>
        <begin position="1"/>
        <end position="27"/>
    </location>
</feature>
<dbReference type="InterPro" id="IPR036866">
    <property type="entry name" value="RibonucZ/Hydroxyglut_hydro"/>
</dbReference>
<dbReference type="GO" id="GO:0018741">
    <property type="term" value="F:linear primary-alkylsulfatase activity"/>
    <property type="evidence" value="ECO:0007669"/>
    <property type="project" value="UniProtKB-EC"/>
</dbReference>
<dbReference type="Proteomes" id="UP000462271">
    <property type="component" value="Unassembled WGS sequence"/>
</dbReference>
<name>A0A6D0DMV4_ECOLX</name>
<keyword evidence="2" id="KW-0479">Metal-binding</keyword>
<evidence type="ECO:0000313" key="11">
    <source>
        <dbReference type="EMBL" id="MWK99828.1"/>
    </source>
</evidence>
<evidence type="ECO:0000256" key="7">
    <source>
        <dbReference type="ARBA" id="ARBA00068034"/>
    </source>
</evidence>
<dbReference type="GO" id="GO:0046983">
    <property type="term" value="F:protein dimerization activity"/>
    <property type="evidence" value="ECO:0007669"/>
    <property type="project" value="InterPro"/>
</dbReference>
<evidence type="ECO:0000256" key="3">
    <source>
        <dbReference type="ARBA" id="ARBA00022801"/>
    </source>
</evidence>
<dbReference type="CDD" id="cd07710">
    <property type="entry name" value="arylsulfatase_Sdsa1-like_MBL-fold"/>
    <property type="match status" value="1"/>
</dbReference>
<evidence type="ECO:0000256" key="2">
    <source>
        <dbReference type="ARBA" id="ARBA00022723"/>
    </source>
</evidence>
<gene>
    <name evidence="12" type="ORF">GQM13_10320</name>
    <name evidence="11" type="ORF">GQM21_22120</name>
</gene>
<comment type="cofactor">
    <cofactor evidence="1">
        <name>Zn(2+)</name>
        <dbReference type="ChEBI" id="CHEBI:29105"/>
    </cofactor>
</comment>
<keyword evidence="4" id="KW-0862">Zinc</keyword>
<comment type="caution">
    <text evidence="12">The sequence shown here is derived from an EMBL/GenBank/DDBJ whole genome shotgun (WGS) entry which is preliminary data.</text>
</comment>
<dbReference type="Pfam" id="PF14863">
    <property type="entry name" value="Alkyl_sulf_dimr"/>
    <property type="match status" value="1"/>
</dbReference>
<accession>A0A6D0DMV4</accession>
<dbReference type="AlphaFoldDB" id="A0A6D0DMV4"/>
<dbReference type="Pfam" id="PF14864">
    <property type="entry name" value="Alkyl_sulf_C"/>
    <property type="match status" value="1"/>
</dbReference>
<organism evidence="12 13">
    <name type="scientific">Escherichia coli</name>
    <dbReference type="NCBI Taxonomy" id="562"/>
    <lineage>
        <taxon>Bacteria</taxon>
        <taxon>Pseudomonadati</taxon>
        <taxon>Pseudomonadota</taxon>
        <taxon>Gammaproteobacteria</taxon>
        <taxon>Enterobacterales</taxon>
        <taxon>Enterobacteriaceae</taxon>
        <taxon>Escherichia</taxon>
    </lineage>
</organism>
<dbReference type="FunFam" id="3.60.15.30:FF:000001">
    <property type="entry name" value="Alkyl/aryl-sulfatase BDS1"/>
    <property type="match status" value="1"/>
</dbReference>
<evidence type="ECO:0000256" key="9">
    <source>
        <dbReference type="SAM" id="SignalP"/>
    </source>
</evidence>
<proteinExistence type="inferred from homology"/>
<evidence type="ECO:0000256" key="1">
    <source>
        <dbReference type="ARBA" id="ARBA00001947"/>
    </source>
</evidence>
<evidence type="ECO:0000259" key="10">
    <source>
        <dbReference type="SMART" id="SM00849"/>
    </source>
</evidence>
<keyword evidence="9" id="KW-0732">Signal</keyword>
<protein>
    <recommendedName>
        <fullName evidence="7">Linear primary-alkylsulfatase</fullName>
        <ecNumber evidence="6">3.1.6.21</ecNumber>
    </recommendedName>
    <alternativeName>
        <fullName evidence="8">Type III linear primary-alkylsulfatase</fullName>
    </alternativeName>
</protein>
<dbReference type="InterPro" id="IPR038536">
    <property type="entry name" value="Alkyl/aryl-sulf_dimr_sf"/>
</dbReference>
<dbReference type="RefSeq" id="WP_157704550.1">
    <property type="nucleotide sequence ID" value="NZ_JANFDX010000005.1"/>
</dbReference>
<evidence type="ECO:0000313" key="13">
    <source>
        <dbReference type="Proteomes" id="UP000430081"/>
    </source>
</evidence>
<evidence type="ECO:0000313" key="14">
    <source>
        <dbReference type="Proteomes" id="UP000462271"/>
    </source>
</evidence>
<dbReference type="InterPro" id="IPR001279">
    <property type="entry name" value="Metallo-B-lactamas"/>
</dbReference>
<comment type="similarity">
    <text evidence="5">Belongs to the metallo-beta-lactamase superfamily. Type III sulfatase family.</text>
</comment>
<feature type="domain" description="Metallo-beta-lactamase" evidence="10">
    <location>
        <begin position="131"/>
        <end position="353"/>
    </location>
</feature>
<dbReference type="InterPro" id="IPR044097">
    <property type="entry name" value="Bds1/SdsA1_MBL-fold"/>
</dbReference>
<feature type="chain" id="PRO_5035383094" description="Linear primary-alkylsulfatase" evidence="9">
    <location>
        <begin position="28"/>
        <end position="659"/>
    </location>
</feature>
<evidence type="ECO:0000256" key="4">
    <source>
        <dbReference type="ARBA" id="ARBA00022833"/>
    </source>
</evidence>
<dbReference type="PANTHER" id="PTHR43223:SF1">
    <property type="entry name" value="ALKYL_ARYL-SULFATASE BDS1"/>
    <property type="match status" value="1"/>
</dbReference>
<dbReference type="SUPFAM" id="SSF56281">
    <property type="entry name" value="Metallo-hydrolase/oxidoreductase"/>
    <property type="match status" value="1"/>
</dbReference>
<dbReference type="EC" id="3.1.6.21" evidence="6"/>